<accession>A0A917EPL2</accession>
<comment type="caution">
    <text evidence="1">The sequence shown here is derived from an EMBL/GenBank/DDBJ whole genome shotgun (WGS) entry which is preliminary data.</text>
</comment>
<sequence>MLSDREESIHFFGAQGPKFRQLRMVDGHIIPEESAIDNVKTISGGRSQLRPGDFDAFVFLGGRLRFSNIMFPLMHYRATDDLFLSHAVEAEMISSWFAHSRNFRFGRDFAKAGAKVVVVPEAFLIEGFNSADATGYPNYQGATWEDYDEVVSAMLVLAARQGVGFVTQPKETLSSMLFTDPDFAIEGAFEKKDGGHKNEAFANLIARSALNELMRMA</sequence>
<dbReference type="AlphaFoldDB" id="A0A917EPL2"/>
<proteinExistence type="predicted"/>
<dbReference type="Proteomes" id="UP000606730">
    <property type="component" value="Unassembled WGS sequence"/>
</dbReference>
<evidence type="ECO:0000313" key="1">
    <source>
        <dbReference type="EMBL" id="GGE63040.1"/>
    </source>
</evidence>
<evidence type="ECO:0000313" key="2">
    <source>
        <dbReference type="Proteomes" id="UP000606730"/>
    </source>
</evidence>
<reference evidence="1" key="1">
    <citation type="journal article" date="2014" name="Int. J. Syst. Evol. Microbiol.">
        <title>Complete genome sequence of Corynebacterium casei LMG S-19264T (=DSM 44701T), isolated from a smear-ripened cheese.</title>
        <authorList>
            <consortium name="US DOE Joint Genome Institute (JGI-PGF)"/>
            <person name="Walter F."/>
            <person name="Albersmeier A."/>
            <person name="Kalinowski J."/>
            <person name="Ruckert C."/>
        </authorList>
    </citation>
    <scope>NUCLEOTIDE SEQUENCE</scope>
    <source>
        <strain evidence="1">CGMCC 1.16012</strain>
    </source>
</reference>
<reference evidence="1" key="2">
    <citation type="submission" date="2020-09" db="EMBL/GenBank/DDBJ databases">
        <authorList>
            <person name="Sun Q."/>
            <person name="Zhou Y."/>
        </authorList>
    </citation>
    <scope>NUCLEOTIDE SEQUENCE</scope>
    <source>
        <strain evidence="1">CGMCC 1.16012</strain>
    </source>
</reference>
<dbReference type="EMBL" id="BMKN01000004">
    <property type="protein sequence ID" value="GGE63040.1"/>
    <property type="molecule type" value="Genomic_DNA"/>
</dbReference>
<name>A0A917EPL2_9RHOB</name>
<organism evidence="1 2">
    <name type="scientific">Actibacterium pelagium</name>
    <dbReference type="NCBI Taxonomy" id="2029103"/>
    <lineage>
        <taxon>Bacteria</taxon>
        <taxon>Pseudomonadati</taxon>
        <taxon>Pseudomonadota</taxon>
        <taxon>Alphaproteobacteria</taxon>
        <taxon>Rhodobacterales</taxon>
        <taxon>Roseobacteraceae</taxon>
        <taxon>Actibacterium</taxon>
    </lineage>
</organism>
<protein>
    <submittedName>
        <fullName evidence="1">Uncharacterized protein</fullName>
    </submittedName>
</protein>
<gene>
    <name evidence="1" type="ORF">GCM10011517_33420</name>
</gene>
<keyword evidence="2" id="KW-1185">Reference proteome</keyword>